<organism evidence="6 7">
    <name type="scientific">Durusdinium trenchii</name>
    <dbReference type="NCBI Taxonomy" id="1381693"/>
    <lineage>
        <taxon>Eukaryota</taxon>
        <taxon>Sar</taxon>
        <taxon>Alveolata</taxon>
        <taxon>Dinophyceae</taxon>
        <taxon>Suessiales</taxon>
        <taxon>Symbiodiniaceae</taxon>
        <taxon>Durusdinium</taxon>
    </lineage>
</organism>
<evidence type="ECO:0000256" key="3">
    <source>
        <dbReference type="PROSITE-ProRule" id="PRU00023"/>
    </source>
</evidence>
<sequence>MDERLFDAARRNQAEEVEEVIKANPELLSLQDRWGLTALHSSAVAGGAEVIAVLLEARAELEAPSRSGQTALHFAAREGRDAAVAELIRRHADVSRRSAHGILPLELAAGHPNTQQLIREEANRRIKVAEQDIEMLQERLQRAVEAKELLEAQLTEPPASHHSTMLSDAEILAPITALQQATRDLARSAALADDASQDYWRRAAAWLGVQRHRGWAALYGSYMRDPVNGAGAAGACMEPANAPPLPVFDPEDPELPASYARLALVAEEKQKRRQAQEASRATEADAALEEEILGMVLEQAIDENTGRSPSEWEDIVTQLSQADASWDWSKLEVRQVEPRKKNSLCVSLGVFAVAPAPDEPEDDATVGPSESKEVPEGEAPPAPPPLVFEAGDLVGPIGGLLRRKKAYMAEHYGSSVWFFHDPNAHELPLRIQSTELRTEPLVVDLSLGSSNRLRFLRDRREDPLELSELLPPPSDASLAEQSLISEPLWPARSAMARINSRSLPPSLAPPMSAPMSRGPDSPIAASLAASSICASSYEQMVLAPAEANVQIVDVHVHGWPYSFVVATNPIYAEEELVLDRGEEFWARQRKVLERLQLVGPTMEEILTGVTLPEPAPPDLSPFPPRTPHVRPSSKPHQ</sequence>
<dbReference type="PANTHER" id="PTHR24171">
    <property type="entry name" value="ANKYRIN REPEAT DOMAIN-CONTAINING PROTEIN 39-RELATED"/>
    <property type="match status" value="1"/>
</dbReference>
<feature type="region of interest" description="Disordered" evidence="5">
    <location>
        <begin position="609"/>
        <end position="637"/>
    </location>
</feature>
<name>A0ABP0KBI9_9DINO</name>
<feature type="repeat" description="ANK" evidence="3">
    <location>
        <begin position="34"/>
        <end position="66"/>
    </location>
</feature>
<gene>
    <name evidence="6" type="ORF">SCF082_LOCUS16506</name>
</gene>
<evidence type="ECO:0000313" key="7">
    <source>
        <dbReference type="Proteomes" id="UP001642464"/>
    </source>
</evidence>
<dbReference type="Pfam" id="PF12796">
    <property type="entry name" value="Ank_2"/>
    <property type="match status" value="1"/>
</dbReference>
<dbReference type="SUPFAM" id="SSF48403">
    <property type="entry name" value="Ankyrin repeat"/>
    <property type="match status" value="1"/>
</dbReference>
<proteinExistence type="predicted"/>
<dbReference type="PROSITE" id="PS50297">
    <property type="entry name" value="ANK_REP_REGION"/>
    <property type="match status" value="1"/>
</dbReference>
<accession>A0ABP0KBI9</accession>
<dbReference type="InterPro" id="IPR002110">
    <property type="entry name" value="Ankyrin_rpt"/>
</dbReference>
<feature type="repeat" description="ANK" evidence="3">
    <location>
        <begin position="67"/>
        <end position="99"/>
    </location>
</feature>
<dbReference type="InterPro" id="IPR036770">
    <property type="entry name" value="Ankyrin_rpt-contain_sf"/>
</dbReference>
<dbReference type="PANTHER" id="PTHR24171:SF8">
    <property type="entry name" value="BRCA1-ASSOCIATED RING DOMAIN PROTEIN 1"/>
    <property type="match status" value="1"/>
</dbReference>
<dbReference type="EMBL" id="CAXAMM010010779">
    <property type="protein sequence ID" value="CAK9024176.1"/>
    <property type="molecule type" value="Genomic_DNA"/>
</dbReference>
<evidence type="ECO:0000256" key="4">
    <source>
        <dbReference type="SAM" id="Coils"/>
    </source>
</evidence>
<dbReference type="PROSITE" id="PS50088">
    <property type="entry name" value="ANK_REPEAT"/>
    <property type="match status" value="2"/>
</dbReference>
<feature type="coiled-coil region" evidence="4">
    <location>
        <begin position="119"/>
        <end position="153"/>
    </location>
</feature>
<feature type="compositionally biased region" description="Basic residues" evidence="5">
    <location>
        <begin position="627"/>
        <end position="637"/>
    </location>
</feature>
<keyword evidence="4" id="KW-0175">Coiled coil</keyword>
<dbReference type="Proteomes" id="UP001642464">
    <property type="component" value="Unassembled WGS sequence"/>
</dbReference>
<dbReference type="Gene3D" id="1.25.40.20">
    <property type="entry name" value="Ankyrin repeat-containing domain"/>
    <property type="match status" value="1"/>
</dbReference>
<evidence type="ECO:0000313" key="6">
    <source>
        <dbReference type="EMBL" id="CAK9024176.1"/>
    </source>
</evidence>
<feature type="region of interest" description="Disordered" evidence="5">
    <location>
        <begin position="355"/>
        <end position="382"/>
    </location>
</feature>
<keyword evidence="1" id="KW-0677">Repeat</keyword>
<evidence type="ECO:0000256" key="5">
    <source>
        <dbReference type="SAM" id="MobiDB-lite"/>
    </source>
</evidence>
<feature type="compositionally biased region" description="Pro residues" evidence="5">
    <location>
        <begin position="613"/>
        <end position="626"/>
    </location>
</feature>
<evidence type="ECO:0000256" key="2">
    <source>
        <dbReference type="ARBA" id="ARBA00023043"/>
    </source>
</evidence>
<evidence type="ECO:0000256" key="1">
    <source>
        <dbReference type="ARBA" id="ARBA00022737"/>
    </source>
</evidence>
<comment type="caution">
    <text evidence="6">The sequence shown here is derived from an EMBL/GenBank/DDBJ whole genome shotgun (WGS) entry which is preliminary data.</text>
</comment>
<reference evidence="6 7" key="1">
    <citation type="submission" date="2024-02" db="EMBL/GenBank/DDBJ databases">
        <authorList>
            <person name="Chen Y."/>
            <person name="Shah S."/>
            <person name="Dougan E. K."/>
            <person name="Thang M."/>
            <person name="Chan C."/>
        </authorList>
    </citation>
    <scope>NUCLEOTIDE SEQUENCE [LARGE SCALE GENOMIC DNA]</scope>
</reference>
<keyword evidence="7" id="KW-1185">Reference proteome</keyword>
<keyword evidence="2 3" id="KW-0040">ANK repeat</keyword>
<dbReference type="SMART" id="SM00248">
    <property type="entry name" value="ANK"/>
    <property type="match status" value="2"/>
</dbReference>
<protein>
    <submittedName>
        <fullName evidence="6">Acyl-CoA-binding domain-containing protein 6</fullName>
    </submittedName>
</protein>